<organism evidence="3 4">
    <name type="scientific">Phytophthora nicotianae P10297</name>
    <dbReference type="NCBI Taxonomy" id="1317064"/>
    <lineage>
        <taxon>Eukaryota</taxon>
        <taxon>Sar</taxon>
        <taxon>Stramenopiles</taxon>
        <taxon>Oomycota</taxon>
        <taxon>Peronosporomycetes</taxon>
        <taxon>Peronosporales</taxon>
        <taxon>Peronosporaceae</taxon>
        <taxon>Phytophthora</taxon>
    </lineage>
</organism>
<feature type="compositionally biased region" description="Low complexity" evidence="2">
    <location>
        <begin position="305"/>
        <end position="320"/>
    </location>
</feature>
<evidence type="ECO:0000256" key="2">
    <source>
        <dbReference type="SAM" id="MobiDB-lite"/>
    </source>
</evidence>
<dbReference type="AlphaFoldDB" id="W2YS77"/>
<evidence type="ECO:0000313" key="4">
    <source>
        <dbReference type="Proteomes" id="UP000018948"/>
    </source>
</evidence>
<dbReference type="EMBL" id="ANIY01002994">
    <property type="protein sequence ID" value="ETP37880.1"/>
    <property type="molecule type" value="Genomic_DNA"/>
</dbReference>
<gene>
    <name evidence="3" type="ORF">F442_14366</name>
</gene>
<dbReference type="OrthoDB" id="3222at2759"/>
<accession>W2YS77</accession>
<evidence type="ECO:0000256" key="1">
    <source>
        <dbReference type="SAM" id="Coils"/>
    </source>
</evidence>
<feature type="region of interest" description="Disordered" evidence="2">
    <location>
        <begin position="527"/>
        <end position="554"/>
    </location>
</feature>
<feature type="coiled-coil region" evidence="1">
    <location>
        <begin position="200"/>
        <end position="253"/>
    </location>
</feature>
<feature type="region of interest" description="Disordered" evidence="2">
    <location>
        <begin position="406"/>
        <end position="429"/>
    </location>
</feature>
<feature type="compositionally biased region" description="Basic and acidic residues" evidence="2">
    <location>
        <begin position="528"/>
        <end position="540"/>
    </location>
</feature>
<feature type="compositionally biased region" description="Polar residues" evidence="2">
    <location>
        <begin position="412"/>
        <end position="424"/>
    </location>
</feature>
<reference evidence="3 4" key="1">
    <citation type="submission" date="2013-11" db="EMBL/GenBank/DDBJ databases">
        <title>The Genome Sequence of Phytophthora parasitica P10297.</title>
        <authorList>
            <consortium name="The Broad Institute Genomics Platform"/>
            <person name="Russ C."/>
            <person name="Tyler B."/>
            <person name="Panabieres F."/>
            <person name="Shan W."/>
            <person name="Tripathy S."/>
            <person name="Grunwald N."/>
            <person name="Machado M."/>
            <person name="Johnson C.S."/>
            <person name="Walker B."/>
            <person name="Young S.K."/>
            <person name="Zeng Q."/>
            <person name="Gargeya S."/>
            <person name="Fitzgerald M."/>
            <person name="Haas B."/>
            <person name="Abouelleil A."/>
            <person name="Allen A.W."/>
            <person name="Alvarado L."/>
            <person name="Arachchi H.M."/>
            <person name="Berlin A.M."/>
            <person name="Chapman S.B."/>
            <person name="Gainer-Dewar J."/>
            <person name="Goldberg J."/>
            <person name="Griggs A."/>
            <person name="Gujja S."/>
            <person name="Hansen M."/>
            <person name="Howarth C."/>
            <person name="Imamovic A."/>
            <person name="Ireland A."/>
            <person name="Larimer J."/>
            <person name="McCowan C."/>
            <person name="Murphy C."/>
            <person name="Pearson M."/>
            <person name="Poon T.W."/>
            <person name="Priest M."/>
            <person name="Roberts A."/>
            <person name="Saif S."/>
            <person name="Shea T."/>
            <person name="Sisk P."/>
            <person name="Sykes S."/>
            <person name="Wortman J."/>
            <person name="Nusbaum C."/>
            <person name="Birren B."/>
        </authorList>
    </citation>
    <scope>NUCLEOTIDE SEQUENCE [LARGE SCALE GENOMIC DNA]</scope>
    <source>
        <strain evidence="3 4">P10297</strain>
    </source>
</reference>
<evidence type="ECO:0000313" key="3">
    <source>
        <dbReference type="EMBL" id="ETP37880.1"/>
    </source>
</evidence>
<proteinExistence type="predicted"/>
<name>W2YS77_PHYNI</name>
<comment type="caution">
    <text evidence="3">The sequence shown here is derived from an EMBL/GenBank/DDBJ whole genome shotgun (WGS) entry which is preliminary data.</text>
</comment>
<dbReference type="Proteomes" id="UP000018948">
    <property type="component" value="Unassembled WGS sequence"/>
</dbReference>
<feature type="compositionally biased region" description="Acidic residues" evidence="2">
    <location>
        <begin position="544"/>
        <end position="554"/>
    </location>
</feature>
<feature type="region of interest" description="Disordered" evidence="2">
    <location>
        <begin position="299"/>
        <end position="320"/>
    </location>
</feature>
<protein>
    <submittedName>
        <fullName evidence="3">Uncharacterized protein</fullName>
    </submittedName>
</protein>
<sequence length="554" mass="61622">MAKKTGIRRVLGAFEKLSVPHTGLLAAKRQFDLVVPELYGQWLQSLPTSSRPTQTILFPPDLLDRRKRQGERLVHARIRAVYNDVGRSSIPTKQMTAPFSTTSALSSKSRGLQEADIHDEYYRLLDSESELKAALLQEQQKRVKAMSHARRLEEVVAMKDKKIETLLHAKAIGTDRSLSTHRSVGQREMAERDRQLHAMTQKLKQKLAQQSQLLSSYEEAMQSLRSGVKSTNLMELEEERNQLYQELRHHQILLDQQRFEWEAHQQKLVAFSEAEASSKLQIAKLQQENKMIGYEKRKLEQEGIATRPTAPTTPNTQPASAIDSISSAAATVTLPEAIVASALKNQEANLESKQQTGRDGIIIDGTNEASVGDVRQGVQEDQVIGATTNDKVIEIDNIKLIQECPHPERQKSSSSEAVPDNGQQCGDVPCNVAEDADSTVQVTDEEMDEIQQQKLASIASVLRLDIDDDADSELSSLDVLDDAQHLRNDPDMNSIDDAADAALINFEVSKEEVADAEAKAAPLIEKGALQEESKDERGQSLDDLYAEDFIDTDA</sequence>
<keyword evidence="1" id="KW-0175">Coiled coil</keyword>